<dbReference type="InterPro" id="IPR032675">
    <property type="entry name" value="LRR_dom_sf"/>
</dbReference>
<dbReference type="Proteomes" id="UP000799770">
    <property type="component" value="Unassembled WGS sequence"/>
</dbReference>
<reference evidence="1" key="1">
    <citation type="journal article" date="2020" name="Stud. Mycol.">
        <title>101 Dothideomycetes genomes: a test case for predicting lifestyles and emergence of pathogens.</title>
        <authorList>
            <person name="Haridas S."/>
            <person name="Albert R."/>
            <person name="Binder M."/>
            <person name="Bloem J."/>
            <person name="Labutti K."/>
            <person name="Salamov A."/>
            <person name="Andreopoulos B."/>
            <person name="Baker S."/>
            <person name="Barry K."/>
            <person name="Bills G."/>
            <person name="Bluhm B."/>
            <person name="Cannon C."/>
            <person name="Castanera R."/>
            <person name="Culley D."/>
            <person name="Daum C."/>
            <person name="Ezra D."/>
            <person name="Gonzalez J."/>
            <person name="Henrissat B."/>
            <person name="Kuo A."/>
            <person name="Liang C."/>
            <person name="Lipzen A."/>
            <person name="Lutzoni F."/>
            <person name="Magnuson J."/>
            <person name="Mondo S."/>
            <person name="Nolan M."/>
            <person name="Ohm R."/>
            <person name="Pangilinan J."/>
            <person name="Park H.-J."/>
            <person name="Ramirez L."/>
            <person name="Alfaro M."/>
            <person name="Sun H."/>
            <person name="Tritt A."/>
            <person name="Yoshinaga Y."/>
            <person name="Zwiers L.-H."/>
            <person name="Turgeon B."/>
            <person name="Goodwin S."/>
            <person name="Spatafora J."/>
            <person name="Crous P."/>
            <person name="Grigoriev I."/>
        </authorList>
    </citation>
    <scope>NUCLEOTIDE SEQUENCE</scope>
    <source>
        <strain evidence="1">CBS 627.86</strain>
    </source>
</reference>
<keyword evidence="2" id="KW-1185">Reference proteome</keyword>
<dbReference type="EMBL" id="ML977313">
    <property type="protein sequence ID" value="KAF2120564.1"/>
    <property type="molecule type" value="Genomic_DNA"/>
</dbReference>
<protein>
    <submittedName>
        <fullName evidence="1">Uncharacterized protein</fullName>
    </submittedName>
</protein>
<evidence type="ECO:0000313" key="1">
    <source>
        <dbReference type="EMBL" id="KAF2120564.1"/>
    </source>
</evidence>
<gene>
    <name evidence="1" type="ORF">BDV96DRAFT_269718</name>
</gene>
<sequence length="627" mass="72374">MSSLNPDLNLRQVTEPGQLEMLIPGELKLEILGYIRSPSDLKALCLTSKLWQSRACPLLYRHIEINPRLGAETERFKACIVRGARNHLKHTQSLSFIDSITPPLTQHSTMPERAESDYRNSKYWEVPYSNDEMRLAAQKVFELFPDNVLTTFRFLSQKSPSVELIDAIYQRQKNIEHFHMTLFQPQTTVELQSANDGPLPLHCSLFYKARTLDLRVGCVSSLNTFSKTHNLFLSDATRKLERFSLWGYESSEFDDHGEHQGEDDDDQMQWIWNEWVHQSTSVATVQHANLRQVSLRNVNLRNHRWFLGMVDLKRLTHLILWNCEHINLFLRSAFQGVGPLPLKHLAIGVRNDYDRFLNLETTIGTTLAIPEGRDLSFMGPLIDACESLESLHLLVMVKQSLDCTVSSLGKRLGPKLRSFGLESHVRWGNRPPMFEIDEFEQLCLACPGLEQLGYRVKHDVDFDSRPREWTPATLQEIFVQLEPLSHLRNLKILHLRQPNYRHWGFPEYRDLAVAQREYNFQYFANSFFTWLEQHDMCPGLKVLVLGSLRPEPNSDTLVAESMDTGEFVPQQCFVRGKQTDCYGRSMVVGTPTPLGLLRREDPETLSLLDWDPIGSWPGRILGRFNDN</sequence>
<dbReference type="AlphaFoldDB" id="A0A6A5ZNJ1"/>
<accession>A0A6A5ZNJ1</accession>
<dbReference type="Gene3D" id="3.80.10.10">
    <property type="entry name" value="Ribonuclease Inhibitor"/>
    <property type="match status" value="1"/>
</dbReference>
<evidence type="ECO:0000313" key="2">
    <source>
        <dbReference type="Proteomes" id="UP000799770"/>
    </source>
</evidence>
<name>A0A6A5ZNJ1_9PLEO</name>
<dbReference type="OrthoDB" id="3799981at2759"/>
<proteinExistence type="predicted"/>
<organism evidence="1 2">
    <name type="scientific">Lophiotrema nucula</name>
    <dbReference type="NCBI Taxonomy" id="690887"/>
    <lineage>
        <taxon>Eukaryota</taxon>
        <taxon>Fungi</taxon>
        <taxon>Dikarya</taxon>
        <taxon>Ascomycota</taxon>
        <taxon>Pezizomycotina</taxon>
        <taxon>Dothideomycetes</taxon>
        <taxon>Pleosporomycetidae</taxon>
        <taxon>Pleosporales</taxon>
        <taxon>Lophiotremataceae</taxon>
        <taxon>Lophiotrema</taxon>
    </lineage>
</organism>